<dbReference type="Pfam" id="PF13585">
    <property type="entry name" value="CHU_C"/>
    <property type="match status" value="1"/>
</dbReference>
<dbReference type="SMART" id="SM00060">
    <property type="entry name" value="FN3"/>
    <property type="match status" value="1"/>
</dbReference>
<dbReference type="InterPro" id="IPR036116">
    <property type="entry name" value="FN3_sf"/>
</dbReference>
<protein>
    <recommendedName>
        <fullName evidence="1">Fibronectin type-III domain-containing protein</fullName>
    </recommendedName>
</protein>
<dbReference type="NCBIfam" id="NF038133">
    <property type="entry name" value="choice_anch_L"/>
    <property type="match status" value="1"/>
</dbReference>
<feature type="domain" description="Fibronectin type-III" evidence="1">
    <location>
        <begin position="166"/>
        <end position="257"/>
    </location>
</feature>
<dbReference type="CDD" id="cd00063">
    <property type="entry name" value="FN3"/>
    <property type="match status" value="1"/>
</dbReference>
<dbReference type="NCBIfam" id="NF038128">
    <property type="entry name" value="choice_anch_J"/>
    <property type="match status" value="1"/>
</dbReference>
<dbReference type="Pfam" id="PF23759">
    <property type="entry name" value="GBD_T9SS_assoc"/>
    <property type="match status" value="1"/>
</dbReference>
<comment type="caution">
    <text evidence="2">The sequence shown here is derived from an EMBL/GenBank/DDBJ whole genome shotgun (WGS) entry which is preliminary data.</text>
</comment>
<evidence type="ECO:0000313" key="3">
    <source>
        <dbReference type="Proteomes" id="UP001500736"/>
    </source>
</evidence>
<proteinExistence type="predicted"/>
<sequence>MQSQTYLQENFDTEIPATWTITDGGAATGDSWVSGLQGGFNSLDGSNGAIVDSDANGNGTLLQETLTSPVFDSSAATGLFLDFQQYFNSIGGDAAIVEVYDGSAWVEVLNQTADVGTFATPDEQHIDITAYANANMQIRFYYDDGDVWAWYWMIDNVHVYNSTCNNPSGLDALVNATTVDLSWIEGGTEDAWEVINQVAGGPVPTEADSGVSVGTNSLQITDLTEGTDYEFYVRADCGADGFSIWAGPFVYRISGPGETCSNPIMVTTPLPYVTTDDTSNYGDDYTGGPGDDCGVGFGYLGGDDVVYSYTPAVDTSIDIELSGIGTYTGIFVYTDCANIGTQCETGAVNGFAGGDMLIDNFSVTGGTTYYIVISTWPSPQSTPYTLTITENTCVDPVATYEVVSDCINGPQFFVDVNLTDLGSAGTITISDNQGSTPQNVDATGIYTFGPFANNTGVEISVVNDDDANCALLSPSLTQEICLDYVVDCTAGPVNFVYCYENNDTNVFTFTSSDGTPLNFVINSGQVENGWDELHIYDTDGTELTPPDFYGNNGDVSGVNYQSLGDTISFTVTADGVFSCETEGYTPLDITVSCATCINPQATYAIVDDCDNGDQFLIDVNVTSMGDATSLTISNNINADTVPANAEGTYQIGPFPFLQDVIVTISNDQDGNCVINSPAIQQLACPPDNDNPCNATVASVNTDDSCTLVTPGTVLAATDSGVPSGTCAGNPHDDVWFEFTANSEAQIISLANIAGGTFNLDFGVYEGTCDNLTELYCTTETAGAVTNLVVGNTYYVRVFSFDGEDNTTTFDLCIRPSPGNIVVDQTTYTIEELVLDILIDSPCAQVSNITYSTGTDFGQTNGIGYFYRESDGFPFENGILLTSGDASKARGPNDNAMSDGTNAWLGDADLNDTVGITSNNASIIEFDFVPLNDEISFDFIMASEEYNGSTGGTFECTYSDAFAFLLTDENGITTNLAVLPGTNTPILVTNIHPENPGCPAINEQYFGGYTPNNLPPISFDGRTNVFTAQSAVNIGETYHIKLVIADATDSALDSGVFLKAGSFDIGEVDLGVDITIDAGTAVCDGQPVVLDTQAPQVDHVWYKDGFLIEGATTSILEVTEAGEYTTQIIFSPQCIISDTIVIEFLPNPEVESTPSDLIACDESGFGEFYLYEADTEVLAEGQNPDDFTISYHLTEQDAIDNVGELTSPYTNVSDPQTVYVRVTNNTTQCYSTTSLNLVVEDPLFTSFPTDVNYEVCPNATIPIEITAIPENYQESEVTINWYQDGGLIDGENGLTIPVLIAGYYEIEVINNTTTCSYIAGIDIVELESCVIPEGISPGVSPGQNDTFDLSSYGVTRLEIFNRNGVLVYSKDNYTNEWYGQSNSGDELPVGTYFYTMIYENGAKKRSAWVYINK</sequence>
<dbReference type="InterPro" id="IPR003961">
    <property type="entry name" value="FN3_dom"/>
</dbReference>
<dbReference type="InterPro" id="IPR013783">
    <property type="entry name" value="Ig-like_fold"/>
</dbReference>
<reference evidence="3" key="1">
    <citation type="journal article" date="2019" name="Int. J. Syst. Evol. Microbiol.">
        <title>The Global Catalogue of Microorganisms (GCM) 10K type strain sequencing project: providing services to taxonomists for standard genome sequencing and annotation.</title>
        <authorList>
            <consortium name="The Broad Institute Genomics Platform"/>
            <consortium name="The Broad Institute Genome Sequencing Center for Infectious Disease"/>
            <person name="Wu L."/>
            <person name="Ma J."/>
        </authorList>
    </citation>
    <scope>NUCLEOTIDE SEQUENCE [LARGE SCALE GENOMIC DNA]</scope>
    <source>
        <strain evidence="3">JCM 15976</strain>
    </source>
</reference>
<evidence type="ECO:0000313" key="2">
    <source>
        <dbReference type="EMBL" id="GAA0736373.1"/>
    </source>
</evidence>
<dbReference type="PROSITE" id="PS50853">
    <property type="entry name" value="FN3"/>
    <property type="match status" value="1"/>
</dbReference>
<dbReference type="InterPro" id="IPR056600">
    <property type="entry name" value="GBD_T9SS_assoc"/>
</dbReference>
<dbReference type="Proteomes" id="UP001500736">
    <property type="component" value="Unassembled WGS sequence"/>
</dbReference>
<organism evidence="2 3">
    <name type="scientific">Gaetbulibacter jejuensis</name>
    <dbReference type="NCBI Taxonomy" id="584607"/>
    <lineage>
        <taxon>Bacteria</taxon>
        <taxon>Pseudomonadati</taxon>
        <taxon>Bacteroidota</taxon>
        <taxon>Flavobacteriia</taxon>
        <taxon>Flavobacteriales</taxon>
        <taxon>Flavobacteriaceae</taxon>
        <taxon>Gaetbulibacter</taxon>
    </lineage>
</organism>
<gene>
    <name evidence="2" type="ORF">GCM10009431_02180</name>
</gene>
<dbReference type="InterPro" id="IPR049804">
    <property type="entry name" value="Choice_anch_L"/>
</dbReference>
<dbReference type="SUPFAM" id="SSF49265">
    <property type="entry name" value="Fibronectin type III"/>
    <property type="match status" value="1"/>
</dbReference>
<accession>A0ABP3UJT5</accession>
<dbReference type="Gene3D" id="2.60.40.10">
    <property type="entry name" value="Immunoglobulins"/>
    <property type="match status" value="1"/>
</dbReference>
<name>A0ABP3UJT5_9FLAO</name>
<evidence type="ECO:0000259" key="1">
    <source>
        <dbReference type="PROSITE" id="PS50853"/>
    </source>
</evidence>
<keyword evidence="3" id="KW-1185">Reference proteome</keyword>
<dbReference type="EMBL" id="BAAAGF010000001">
    <property type="protein sequence ID" value="GAA0736373.1"/>
    <property type="molecule type" value="Genomic_DNA"/>
</dbReference>